<accession>A0A1B3B0P9</accession>
<evidence type="ECO:0000313" key="2">
    <source>
        <dbReference type="EMBL" id="AOE44569.1"/>
    </source>
</evidence>
<keyword evidence="3" id="KW-1185">Reference proteome</keyword>
<feature type="compositionally biased region" description="Low complexity" evidence="1">
    <location>
        <begin position="190"/>
        <end position="208"/>
    </location>
</feature>
<feature type="region of interest" description="Disordered" evidence="1">
    <location>
        <begin position="136"/>
        <end position="220"/>
    </location>
</feature>
<protein>
    <submittedName>
        <fullName evidence="2">Uncharacterized protein</fullName>
    </submittedName>
</protein>
<organism evidence="2 3">
    <name type="scientific">Gordonia phage Jumbo</name>
    <dbReference type="NCBI Taxonomy" id="1887650"/>
    <lineage>
        <taxon>Viruses</taxon>
        <taxon>Duplodnaviria</taxon>
        <taxon>Heunggongvirae</taxon>
        <taxon>Uroviricota</taxon>
        <taxon>Caudoviricetes</taxon>
        <taxon>Gorjumvirus</taxon>
        <taxon>Gorjumvirus jumbo</taxon>
    </lineage>
</organism>
<dbReference type="KEGG" id="vg:29067951"/>
<dbReference type="RefSeq" id="YP_009291026.1">
    <property type="nucleotide sequence ID" value="NC_031109.1"/>
</dbReference>
<dbReference type="GeneID" id="29067951"/>
<proteinExistence type="predicted"/>
<gene>
    <name evidence="2" type="primary">61</name>
    <name evidence="2" type="ORF">SEA_JUMBO_61</name>
</gene>
<dbReference type="OrthoDB" id="14032at10239"/>
<reference evidence="3" key="1">
    <citation type="submission" date="2016-07" db="EMBL/GenBank/DDBJ databases">
        <authorList>
            <person name="Florea S."/>
            <person name="Webb J.S."/>
            <person name="Jaromczyk J."/>
            <person name="Schardl C.L."/>
        </authorList>
    </citation>
    <scope>NUCLEOTIDE SEQUENCE [LARGE SCALE GENOMIC DNA]</scope>
</reference>
<evidence type="ECO:0000313" key="3">
    <source>
        <dbReference type="Proteomes" id="UP000203357"/>
    </source>
</evidence>
<sequence length="220" mass="23378">MGMGQLGTFEPTSQIEGDRLKAKDVAAAAHPLLINIVDKRENMKTQYSPAGDGKAIYVDILDLTTQEVFIHVMWMNDIVWDNLNNHVGETLPVRLRMKKNKAQTAEYIVVEPLSDEEIAVAQQWVDAKPNLFDDTRREREIPTAEQIRAGVTSVSGGTADSGISNISQSAAAPTPPPAAPTAPPAPPAPAATETPAAPAAPAAPATETPAPPTVNKGMPF</sequence>
<evidence type="ECO:0000256" key="1">
    <source>
        <dbReference type="SAM" id="MobiDB-lite"/>
    </source>
</evidence>
<name>A0A1B3B0P9_9CAUD</name>
<dbReference type="Proteomes" id="UP000203357">
    <property type="component" value="Segment"/>
</dbReference>
<feature type="compositionally biased region" description="Polar residues" evidence="1">
    <location>
        <begin position="152"/>
        <end position="169"/>
    </location>
</feature>
<feature type="compositionally biased region" description="Pro residues" evidence="1">
    <location>
        <begin position="173"/>
        <end position="189"/>
    </location>
</feature>
<dbReference type="EMBL" id="KX557281">
    <property type="protein sequence ID" value="AOE44569.1"/>
    <property type="molecule type" value="Genomic_DNA"/>
</dbReference>